<protein>
    <submittedName>
        <fullName evidence="2">Uncharacterized protein</fullName>
    </submittedName>
</protein>
<name>A0ABY3RWK6_9MICO</name>
<feature type="chain" id="PRO_5045896361" evidence="1">
    <location>
        <begin position="30"/>
        <end position="50"/>
    </location>
</feature>
<evidence type="ECO:0000313" key="3">
    <source>
        <dbReference type="Proteomes" id="UP001199642"/>
    </source>
</evidence>
<evidence type="ECO:0000256" key="1">
    <source>
        <dbReference type="SAM" id="SignalP"/>
    </source>
</evidence>
<dbReference type="Proteomes" id="UP001199642">
    <property type="component" value="Chromosome"/>
</dbReference>
<reference evidence="2 3" key="1">
    <citation type="submission" date="2023-01" db="EMBL/GenBank/DDBJ databases">
        <title>Characterization of estradiol degrading bacteria Microbacterium sp. MZT7 and reveal degrading genes through genome analysis.</title>
        <authorList>
            <person name="Hao P."/>
            <person name="Gao Y."/>
        </authorList>
    </citation>
    <scope>NUCLEOTIDE SEQUENCE [LARGE SCALE GENOMIC DNA]</scope>
    <source>
        <strain evidence="2 3">MZT7</strain>
    </source>
</reference>
<gene>
    <name evidence="2" type="ORF">K8F61_03370</name>
</gene>
<proteinExistence type="predicted"/>
<sequence length="50" mass="4893">MKISLTKKTAGVLAAFALALGAVGVAASASQVETSSPQALLMICNGANLC</sequence>
<dbReference type="RefSeq" id="WP_157517848.1">
    <property type="nucleotide sequence ID" value="NZ_CP082781.1"/>
</dbReference>
<accession>A0ABY3RWK6</accession>
<keyword evidence="1" id="KW-0732">Signal</keyword>
<feature type="signal peptide" evidence="1">
    <location>
        <begin position="1"/>
        <end position="29"/>
    </location>
</feature>
<organism evidence="2 3">
    <name type="scientific">Microbacterium resistens</name>
    <dbReference type="NCBI Taxonomy" id="156977"/>
    <lineage>
        <taxon>Bacteria</taxon>
        <taxon>Bacillati</taxon>
        <taxon>Actinomycetota</taxon>
        <taxon>Actinomycetes</taxon>
        <taxon>Micrococcales</taxon>
        <taxon>Microbacteriaceae</taxon>
        <taxon>Microbacterium</taxon>
    </lineage>
</organism>
<keyword evidence="3" id="KW-1185">Reference proteome</keyword>
<dbReference type="EMBL" id="CP082781">
    <property type="protein sequence ID" value="UGS27259.1"/>
    <property type="molecule type" value="Genomic_DNA"/>
</dbReference>
<evidence type="ECO:0000313" key="2">
    <source>
        <dbReference type="EMBL" id="UGS27259.1"/>
    </source>
</evidence>